<dbReference type="Gene3D" id="2.60.40.150">
    <property type="entry name" value="C2 domain"/>
    <property type="match status" value="1"/>
</dbReference>
<dbReference type="GO" id="GO:0072659">
    <property type="term" value="P:protein localization to plasma membrane"/>
    <property type="evidence" value="ECO:0007669"/>
    <property type="project" value="TreeGrafter"/>
</dbReference>
<dbReference type="GO" id="GO:0010828">
    <property type="term" value="P:positive regulation of D-glucose transmembrane transport"/>
    <property type="evidence" value="ECO:0007669"/>
    <property type="project" value="TreeGrafter"/>
</dbReference>
<dbReference type="GO" id="GO:0005544">
    <property type="term" value="F:calcium-dependent phospholipid binding"/>
    <property type="evidence" value="ECO:0007669"/>
    <property type="project" value="InterPro"/>
</dbReference>
<reference evidence="3" key="1">
    <citation type="journal article" date="2016" name="PLoS ONE">
        <title>A Deep Insight into the Sialome of Male and Female Aedes aegypti Mosquitoes.</title>
        <authorList>
            <person name="Ribeiro J.M."/>
            <person name="Martin-Martin I."/>
            <person name="Arca B."/>
            <person name="Calvo E."/>
        </authorList>
    </citation>
    <scope>NUCLEOTIDE SEQUENCE</scope>
    <source>
        <strain evidence="3">Liverpool</strain>
        <tissue evidence="3">Salivary glands</tissue>
    </source>
</reference>
<evidence type="ECO:0000313" key="3">
    <source>
        <dbReference type="EMBL" id="JAN95211.1"/>
    </source>
</evidence>
<protein>
    <submittedName>
        <fullName evidence="3">Putative ca2+-dependent phospholipid-binding protein</fullName>
    </submittedName>
</protein>
<dbReference type="GO" id="GO:0065002">
    <property type="term" value="P:intracellular protein transmembrane transport"/>
    <property type="evidence" value="ECO:0007669"/>
    <property type="project" value="TreeGrafter"/>
</dbReference>
<dbReference type="InterPro" id="IPR035892">
    <property type="entry name" value="C2_domain_sf"/>
</dbReference>
<dbReference type="PANTHER" id="PTHR37412">
    <property type="entry name" value="C2 DOMAIN-CONTAINING PROTEIN 5"/>
    <property type="match status" value="1"/>
</dbReference>
<dbReference type="PANTHER" id="PTHR37412:SF2">
    <property type="entry name" value="C2 DOMAIN-CONTAINING PROTEIN 5"/>
    <property type="match status" value="1"/>
</dbReference>
<feature type="region of interest" description="Disordered" evidence="1">
    <location>
        <begin position="294"/>
        <end position="314"/>
    </location>
</feature>
<proteinExistence type="evidence at transcript level"/>
<dbReference type="VEuPathDB" id="VectorBase:AAEL007310"/>
<dbReference type="InterPro" id="IPR057815">
    <property type="entry name" value="C2CD5_C"/>
</dbReference>
<evidence type="ECO:0000256" key="1">
    <source>
        <dbReference type="SAM" id="MobiDB-lite"/>
    </source>
</evidence>
<dbReference type="SMART" id="SM00239">
    <property type="entry name" value="C2"/>
    <property type="match status" value="1"/>
</dbReference>
<dbReference type="AlphaFoldDB" id="A0A0P6IVM0"/>
<dbReference type="CDD" id="cd08688">
    <property type="entry name" value="C2_KIAA0528-like"/>
    <property type="match status" value="1"/>
</dbReference>
<dbReference type="EMBL" id="GDUN01000708">
    <property type="protein sequence ID" value="JAN95211.1"/>
    <property type="molecule type" value="mRNA"/>
</dbReference>
<dbReference type="Pfam" id="PF23128">
    <property type="entry name" value="YbjQ_4"/>
    <property type="match status" value="1"/>
</dbReference>
<dbReference type="GO" id="GO:0005886">
    <property type="term" value="C:plasma membrane"/>
    <property type="evidence" value="ECO:0007669"/>
    <property type="project" value="TreeGrafter"/>
</dbReference>
<dbReference type="PROSITE" id="PS50004">
    <property type="entry name" value="C2"/>
    <property type="match status" value="1"/>
</dbReference>
<evidence type="ECO:0000259" key="2">
    <source>
        <dbReference type="PROSITE" id="PS50004"/>
    </source>
</evidence>
<dbReference type="InterPro" id="IPR056430">
    <property type="entry name" value="C2CD5_YbjQ-like_dom"/>
</dbReference>
<dbReference type="InterPro" id="IPR038983">
    <property type="entry name" value="C2CD5"/>
</dbReference>
<dbReference type="InterPro" id="IPR037785">
    <property type="entry name" value="C2_C2CD5"/>
</dbReference>
<name>A0A0P6IVM0_AEDAE</name>
<dbReference type="SUPFAM" id="SSF49562">
    <property type="entry name" value="C2 domain (Calcium/lipid-binding domain, CaLB)"/>
    <property type="match status" value="1"/>
</dbReference>
<dbReference type="GO" id="GO:0005509">
    <property type="term" value="F:calcium ion binding"/>
    <property type="evidence" value="ECO:0007669"/>
    <property type="project" value="TreeGrafter"/>
</dbReference>
<accession>A0A0P6IVM0</accession>
<feature type="region of interest" description="Disordered" evidence="1">
    <location>
        <begin position="922"/>
        <end position="947"/>
    </location>
</feature>
<dbReference type="Pfam" id="PF23025">
    <property type="entry name" value="YbjQ_2"/>
    <property type="match status" value="3"/>
</dbReference>
<feature type="domain" description="C2" evidence="2">
    <location>
        <begin position="1"/>
        <end position="106"/>
    </location>
</feature>
<dbReference type="Pfam" id="PF23028">
    <property type="entry name" value="YbjQ_3"/>
    <property type="match status" value="1"/>
</dbReference>
<organism evidence="3">
    <name type="scientific">Aedes aegypti</name>
    <name type="common">Yellowfever mosquito</name>
    <name type="synonym">Culex aegypti</name>
    <dbReference type="NCBI Taxonomy" id="7159"/>
    <lineage>
        <taxon>Eukaryota</taxon>
        <taxon>Metazoa</taxon>
        <taxon>Ecdysozoa</taxon>
        <taxon>Arthropoda</taxon>
        <taxon>Hexapoda</taxon>
        <taxon>Insecta</taxon>
        <taxon>Pterygota</taxon>
        <taxon>Neoptera</taxon>
        <taxon>Endopterygota</taxon>
        <taxon>Diptera</taxon>
        <taxon>Nematocera</taxon>
        <taxon>Culicoidea</taxon>
        <taxon>Culicidae</taxon>
        <taxon>Culicinae</taxon>
        <taxon>Aedini</taxon>
        <taxon>Aedes</taxon>
        <taxon>Stegomyia</taxon>
    </lineage>
</organism>
<dbReference type="GO" id="GO:0031340">
    <property type="term" value="P:positive regulation of vesicle fusion"/>
    <property type="evidence" value="ECO:0007669"/>
    <property type="project" value="TreeGrafter"/>
</dbReference>
<dbReference type="Pfam" id="PF00168">
    <property type="entry name" value="C2"/>
    <property type="match status" value="1"/>
</dbReference>
<dbReference type="InterPro" id="IPR056431">
    <property type="entry name" value="C2CD5_YbjQ-rel_dom"/>
</dbReference>
<dbReference type="InterPro" id="IPR000008">
    <property type="entry name" value="C2_dom"/>
</dbReference>
<sequence>MPGKVKVKVLAGRNLPVMDRGSDTTDAFVEIKFGSITHKTDVCRKSLNPVWNSDWYRFEVDDADLQDEPLQIRLMDYDTYSANDAIGKVYINLSPLLHSFTLEKPTQSNTGKGSVMSGWIPVYDTMNGVRGEVNVIVKVDLFTDFNKFRQSSCGVRFFHSPVIPHGYNAHVIHGFVEELVVNDDPEYQWIDKIRTPRASNEARQIVFMKLSGQVQRKIGLKAIELGANAVIGYAQCFDLEGDVGVVARGIGTAVTLVKIHDSYSHQVVDTTLVEENEQGSQNVPIVNGVKHTRETADTAGSRVSQSPAKAGTPGSAVVIIKDHNSSSAIHRRSSDSDLSITPKGNSLTSSDRYFGIGSRGQPTSILIKPLNQDALELLEYPFLTITKVPPGFVLHLGATVSARSVKLLARVPNPDDPETRDMWWNELRMEIRSHARAIGCNMVLGYTETTTISEDVCVLSAIGTAAVINLQHGEPSAADSTRLHGSSLNKEIMTSSLDGQEFEKDLNPTSELSSSTKCADISDNQKCFETDGMDASADARVLKDTLDSTTKTASSQTTGNLCGICHIPYSRTSIPFRINTMKCAVCKNGSVPDVLLCTIEIPEGLQVDGHGILIQAHACRSKRDLKGESNAKEMSDALPFLEIELHKLLINKLKMKGMNAIFGLKTSVAVGERMMALVATGTAVYLSALSQPALPKIVAGNSWADSEKLVELQKSIHETVERNREFCQLKPLNDFINNKSLAQPDDSDDSEEEMMDLDLTHGNKETCVLEVDDIHDLEIISLLMEPCPPEGFHVVNTQVVPGLHDVEVVRNLQMFTQVWRAKLPTSQPNISFSKHYQRLLQAIYFKLRAMVPCAICDLRFKLDLPENDEIQLLVTGMALGLGEPFKHTTLKSKHMTNAIAKDQIKRVVDDLIFNLDEDNTPQQTNNAQQNTVTSQFGQSGSIKYRRRSPCRGRYGSGRLVRHMPLKERYGVDITPLSYVPGGRIEKYLGNLDFFFIRECTAVKENGGLSGFVHSFITEVLAVVRAHVTSLGGNAMVSFYMTELVLVDNLHKNQGQCLMSAGGDVVFVSYYRDD</sequence>
<dbReference type="GO" id="GO:0090314">
    <property type="term" value="P:positive regulation of protein targeting to membrane"/>
    <property type="evidence" value="ECO:0007669"/>
    <property type="project" value="TreeGrafter"/>
</dbReference>
<feature type="compositionally biased region" description="Low complexity" evidence="1">
    <location>
        <begin position="922"/>
        <end position="933"/>
    </location>
</feature>